<reference evidence="1" key="1">
    <citation type="submission" date="2023-11" db="EMBL/GenBank/DDBJ databases">
        <authorList>
            <person name="Poullet M."/>
        </authorList>
    </citation>
    <scope>NUCLEOTIDE SEQUENCE</scope>
    <source>
        <strain evidence="1">E1834</strain>
    </source>
</reference>
<proteinExistence type="predicted"/>
<dbReference type="Proteomes" id="UP001497535">
    <property type="component" value="Unassembled WGS sequence"/>
</dbReference>
<gene>
    <name evidence="1" type="ORF">MENTE1834_LOCUS24921</name>
</gene>
<dbReference type="EMBL" id="CAVMJV010000034">
    <property type="protein sequence ID" value="CAK5077901.1"/>
    <property type="molecule type" value="Genomic_DNA"/>
</dbReference>
<keyword evidence="2" id="KW-1185">Reference proteome</keyword>
<accession>A0ACB0ZFR8</accession>
<evidence type="ECO:0000313" key="2">
    <source>
        <dbReference type="Proteomes" id="UP001497535"/>
    </source>
</evidence>
<sequence length="58" mass="6521">MVRVIIAQSTLAILGLHEGFTSRSMQNVQSINKHSFKAGQVISVENISRELFQKFAMQ</sequence>
<evidence type="ECO:0000313" key="1">
    <source>
        <dbReference type="EMBL" id="CAK5077901.1"/>
    </source>
</evidence>
<comment type="caution">
    <text evidence="1">The sequence shown here is derived from an EMBL/GenBank/DDBJ whole genome shotgun (WGS) entry which is preliminary data.</text>
</comment>
<organism evidence="1 2">
    <name type="scientific">Meloidogyne enterolobii</name>
    <name type="common">Root-knot nematode worm</name>
    <name type="synonym">Meloidogyne mayaguensis</name>
    <dbReference type="NCBI Taxonomy" id="390850"/>
    <lineage>
        <taxon>Eukaryota</taxon>
        <taxon>Metazoa</taxon>
        <taxon>Ecdysozoa</taxon>
        <taxon>Nematoda</taxon>
        <taxon>Chromadorea</taxon>
        <taxon>Rhabditida</taxon>
        <taxon>Tylenchina</taxon>
        <taxon>Tylenchomorpha</taxon>
        <taxon>Tylenchoidea</taxon>
        <taxon>Meloidogynidae</taxon>
        <taxon>Meloidogyninae</taxon>
        <taxon>Meloidogyne</taxon>
    </lineage>
</organism>
<protein>
    <submittedName>
        <fullName evidence="1">Uncharacterized protein</fullName>
    </submittedName>
</protein>
<name>A0ACB0ZFR8_MELEN</name>